<name>A0A6P7GI43_DIAVI</name>
<dbReference type="GO" id="GO:0046872">
    <property type="term" value="F:metal ion binding"/>
    <property type="evidence" value="ECO:0007669"/>
    <property type="project" value="UniProtKB-KW"/>
</dbReference>
<evidence type="ECO:0000313" key="9">
    <source>
        <dbReference type="RefSeq" id="XP_028149556.1"/>
    </source>
</evidence>
<dbReference type="GO" id="GO:0016787">
    <property type="term" value="F:hydrolase activity"/>
    <property type="evidence" value="ECO:0007669"/>
    <property type="project" value="UniProtKB-KW"/>
</dbReference>
<keyword evidence="7" id="KW-0539">Nucleus</keyword>
<evidence type="ECO:0000256" key="3">
    <source>
        <dbReference type="ARBA" id="ARBA00006958"/>
    </source>
</evidence>
<evidence type="ECO:0000259" key="8">
    <source>
        <dbReference type="Pfam" id="PF13359"/>
    </source>
</evidence>
<dbReference type="PANTHER" id="PTHR22930:SF269">
    <property type="entry name" value="NUCLEASE HARBI1-LIKE PROTEIN"/>
    <property type="match status" value="1"/>
</dbReference>
<accession>A0A6P7GI43</accession>
<organism evidence="9">
    <name type="scientific">Diabrotica virgifera virgifera</name>
    <name type="common">western corn rootworm</name>
    <dbReference type="NCBI Taxonomy" id="50390"/>
    <lineage>
        <taxon>Eukaryota</taxon>
        <taxon>Metazoa</taxon>
        <taxon>Ecdysozoa</taxon>
        <taxon>Arthropoda</taxon>
        <taxon>Hexapoda</taxon>
        <taxon>Insecta</taxon>
        <taxon>Pterygota</taxon>
        <taxon>Neoptera</taxon>
        <taxon>Endopterygota</taxon>
        <taxon>Coleoptera</taxon>
        <taxon>Polyphaga</taxon>
        <taxon>Cucujiformia</taxon>
        <taxon>Chrysomeloidea</taxon>
        <taxon>Chrysomelidae</taxon>
        <taxon>Galerucinae</taxon>
        <taxon>Diabroticina</taxon>
        <taxon>Diabroticites</taxon>
        <taxon>Diabrotica</taxon>
    </lineage>
</organism>
<evidence type="ECO:0000256" key="5">
    <source>
        <dbReference type="ARBA" id="ARBA00022723"/>
    </source>
</evidence>
<dbReference type="GO" id="GO:0005634">
    <property type="term" value="C:nucleus"/>
    <property type="evidence" value="ECO:0007669"/>
    <property type="project" value="UniProtKB-SubCell"/>
</dbReference>
<dbReference type="PANTHER" id="PTHR22930">
    <property type="match status" value="1"/>
</dbReference>
<evidence type="ECO:0000256" key="4">
    <source>
        <dbReference type="ARBA" id="ARBA00022722"/>
    </source>
</evidence>
<dbReference type="InParanoid" id="A0A6P7GI43"/>
<dbReference type="RefSeq" id="XP_028149556.1">
    <property type="nucleotide sequence ID" value="XM_028293755.1"/>
</dbReference>
<gene>
    <name evidence="9" type="primary">LOC114342950</name>
</gene>
<evidence type="ECO:0000256" key="7">
    <source>
        <dbReference type="ARBA" id="ARBA00023242"/>
    </source>
</evidence>
<comment type="cofactor">
    <cofactor evidence="1">
        <name>a divalent metal cation</name>
        <dbReference type="ChEBI" id="CHEBI:60240"/>
    </cofactor>
</comment>
<dbReference type="AlphaFoldDB" id="A0A6P7GI43"/>
<evidence type="ECO:0000256" key="1">
    <source>
        <dbReference type="ARBA" id="ARBA00001968"/>
    </source>
</evidence>
<protein>
    <submittedName>
        <fullName evidence="9">Protein ALP1-like</fullName>
    </submittedName>
</protein>
<dbReference type="InterPro" id="IPR045249">
    <property type="entry name" value="HARBI1-like"/>
</dbReference>
<reference evidence="9" key="1">
    <citation type="submission" date="2025-08" db="UniProtKB">
        <authorList>
            <consortium name="RefSeq"/>
        </authorList>
    </citation>
    <scope>IDENTIFICATION</scope>
    <source>
        <tissue evidence="9">Whole insect</tissue>
    </source>
</reference>
<dbReference type="InterPro" id="IPR027806">
    <property type="entry name" value="HARBI1_dom"/>
</dbReference>
<evidence type="ECO:0000256" key="6">
    <source>
        <dbReference type="ARBA" id="ARBA00022801"/>
    </source>
</evidence>
<feature type="domain" description="DDE Tnp4" evidence="8">
    <location>
        <begin position="159"/>
        <end position="296"/>
    </location>
</feature>
<keyword evidence="4" id="KW-0540">Nuclease</keyword>
<comment type="similarity">
    <text evidence="3">Belongs to the HARBI1 family.</text>
</comment>
<dbReference type="GO" id="GO:0004518">
    <property type="term" value="F:nuclease activity"/>
    <property type="evidence" value="ECO:0007669"/>
    <property type="project" value="UniProtKB-KW"/>
</dbReference>
<keyword evidence="6" id="KW-0378">Hydrolase</keyword>
<proteinExistence type="inferred from homology"/>
<dbReference type="Pfam" id="PF13359">
    <property type="entry name" value="DDE_Tnp_4"/>
    <property type="match status" value="1"/>
</dbReference>
<evidence type="ECO:0000256" key="2">
    <source>
        <dbReference type="ARBA" id="ARBA00004123"/>
    </source>
</evidence>
<keyword evidence="5" id="KW-0479">Metal-binding</keyword>
<comment type="subcellular location">
    <subcellularLocation>
        <location evidence="2">Nucleus</location>
    </subcellularLocation>
</comment>
<sequence length="375" mass="42829">MDTAGLTGDLLTILLLRKIKKENKPKRNRRWWVRPINQDREKKGDFRRLINEMRLYDAEWFFTYTRMTPTLFESLLNMVGPHLTKNSIRKALHPSQRLAITLRFLSTGDSYFSIANGYHLGKSTVCTVIQEVLEVLWQVLQPIVMPEPTKEKLQEIDIVLLGVCDADYNFTFVDIGAYASIGDGGVFAQSVFGRNLTNGSIPLPSSKELPGTTIKLNHFFVGDAAFPLRENLMRPYAGRKLNVVKSVFNYRLARARRIIENTFGIMVARWRIYFRTICAAPPTAINIVKATTCLHNFIRMSGPAKERYCPSNYIDSDDFLGKWRQEVEGSILETCSRLGTNNASFGANTMRNNLAKYFLTRAGFKKGQIEYVKRT</sequence>